<evidence type="ECO:0000313" key="2">
    <source>
        <dbReference type="EMBL" id="RGP37526.1"/>
    </source>
</evidence>
<protein>
    <recommendedName>
        <fullName evidence="4">DUF3108 domain-containing protein</fullName>
    </recommendedName>
</protein>
<evidence type="ECO:0000313" key="3">
    <source>
        <dbReference type="Proteomes" id="UP000284547"/>
    </source>
</evidence>
<accession>A0A411Z368</accession>
<dbReference type="OrthoDB" id="7848875at2"/>
<dbReference type="Proteomes" id="UP000284547">
    <property type="component" value="Unassembled WGS sequence"/>
</dbReference>
<evidence type="ECO:0000256" key="1">
    <source>
        <dbReference type="SAM" id="SignalP"/>
    </source>
</evidence>
<keyword evidence="1" id="KW-0732">Signal</keyword>
<reference evidence="2 3" key="1">
    <citation type="submission" date="2018-08" db="EMBL/GenBank/DDBJ databases">
        <title>Flavobacterium tibetense sp. nov., isolated from a wetland YonghuCo on Tibetan Plateau.</title>
        <authorList>
            <person name="Phurbu D."/>
            <person name="Lu H."/>
            <person name="Xing P."/>
        </authorList>
    </citation>
    <scope>NUCLEOTIDE SEQUENCE [LARGE SCALE GENOMIC DNA]</scope>
    <source>
        <strain evidence="2 3">DJC</strain>
    </source>
</reference>
<proteinExistence type="predicted"/>
<dbReference type="AlphaFoldDB" id="A0A411Z368"/>
<sequence>MHTRRGFLGLAGVIAVASPALAARGDWITLGTRRVNLFKDRDLIYVGLKKGLFTGLKLQIGGRGVFMERLRVRFVNDDSAELPVRNFIRAGSETREILLPSLVRAIRFVELEYRRIPTGGEATVTVLGRQA</sequence>
<name>A0A411Z368_9RHOB</name>
<gene>
    <name evidence="2" type="ORF">D1012_09995</name>
</gene>
<feature type="signal peptide" evidence="1">
    <location>
        <begin position="1"/>
        <end position="22"/>
    </location>
</feature>
<keyword evidence="3" id="KW-1185">Reference proteome</keyword>
<organism evidence="2 3">
    <name type="scientific">Pseudotabrizicola alkalilacus</name>
    <dbReference type="NCBI Taxonomy" id="2305252"/>
    <lineage>
        <taxon>Bacteria</taxon>
        <taxon>Pseudomonadati</taxon>
        <taxon>Pseudomonadota</taxon>
        <taxon>Alphaproteobacteria</taxon>
        <taxon>Rhodobacterales</taxon>
        <taxon>Paracoccaceae</taxon>
        <taxon>Pseudotabrizicola</taxon>
    </lineage>
</organism>
<evidence type="ECO:0008006" key="4">
    <source>
        <dbReference type="Google" id="ProtNLM"/>
    </source>
</evidence>
<dbReference type="EMBL" id="QWEY01000004">
    <property type="protein sequence ID" value="RGP37526.1"/>
    <property type="molecule type" value="Genomic_DNA"/>
</dbReference>
<comment type="caution">
    <text evidence="2">The sequence shown here is derived from an EMBL/GenBank/DDBJ whole genome shotgun (WGS) entry which is preliminary data.</text>
</comment>
<dbReference type="RefSeq" id="WP_158569301.1">
    <property type="nucleotide sequence ID" value="NZ_QWEY01000004.1"/>
</dbReference>
<feature type="chain" id="PRO_5018966920" description="DUF3108 domain-containing protein" evidence="1">
    <location>
        <begin position="23"/>
        <end position="131"/>
    </location>
</feature>